<dbReference type="Pfam" id="PF13410">
    <property type="entry name" value="GST_C_2"/>
    <property type="match status" value="1"/>
</dbReference>
<feature type="domain" description="GST N-terminal" evidence="2">
    <location>
        <begin position="2"/>
        <end position="83"/>
    </location>
</feature>
<proteinExistence type="inferred from homology"/>
<dbReference type="NCBIfam" id="TIGR01262">
    <property type="entry name" value="maiA"/>
    <property type="match status" value="1"/>
</dbReference>
<dbReference type="EMBL" id="WTUW01000001">
    <property type="protein sequence ID" value="MZR29865.1"/>
    <property type="molecule type" value="Genomic_DNA"/>
</dbReference>
<feature type="domain" description="GST C-terminal" evidence="3">
    <location>
        <begin position="88"/>
        <end position="215"/>
    </location>
</feature>
<dbReference type="PANTHER" id="PTHR42673">
    <property type="entry name" value="MALEYLACETOACETATE ISOMERASE"/>
    <property type="match status" value="1"/>
</dbReference>
<dbReference type="InterPro" id="IPR004045">
    <property type="entry name" value="Glutathione_S-Trfase_N"/>
</dbReference>
<dbReference type="PROSITE" id="PS50405">
    <property type="entry name" value="GST_CTER"/>
    <property type="match status" value="1"/>
</dbReference>
<dbReference type="SUPFAM" id="SSF52833">
    <property type="entry name" value="Thioredoxin-like"/>
    <property type="match status" value="1"/>
</dbReference>
<dbReference type="Gene3D" id="1.20.1050.10">
    <property type="match status" value="1"/>
</dbReference>
<sequence length="215" mass="23760">MGDIILYDYWRSTASYRVRIALNLKELAYKAVSINLLMQENLSAAHVARNPQGYVPVLEIDGQLMTQSLAIIDYLEETRPQLPLMPEGATARQKARAMAHVVAMDIHPVCNLNVAAHAIALMKGSEREKANWMRHFIEKGLSALENMVTEAGENNFCIGNRPTIADICLIPQLYNADRWGADMSGMPRLRAIGEHCAGIPAFRNAAPEAIHQGAP</sequence>
<dbReference type="GO" id="GO:0006749">
    <property type="term" value="P:glutathione metabolic process"/>
    <property type="evidence" value="ECO:0007669"/>
    <property type="project" value="TreeGrafter"/>
</dbReference>
<gene>
    <name evidence="4" type="primary">maiA</name>
    <name evidence="4" type="ORF">GQE98_04365</name>
</gene>
<name>A0A6L8W434_9PROT</name>
<evidence type="ECO:0000256" key="1">
    <source>
        <dbReference type="ARBA" id="ARBA00010007"/>
    </source>
</evidence>
<dbReference type="GO" id="GO:0016034">
    <property type="term" value="F:maleylacetoacetate isomerase activity"/>
    <property type="evidence" value="ECO:0007669"/>
    <property type="project" value="UniProtKB-EC"/>
</dbReference>
<dbReference type="InterPro" id="IPR040079">
    <property type="entry name" value="Glutathione_S-Trfase"/>
</dbReference>
<dbReference type="InterPro" id="IPR034333">
    <property type="entry name" value="GST_Zeta_N"/>
</dbReference>
<comment type="similarity">
    <text evidence="1">Belongs to the GST superfamily. Zeta family.</text>
</comment>
<reference evidence="4 5" key="1">
    <citation type="submission" date="2019-12" db="EMBL/GenBank/DDBJ databases">
        <title>Snethiella sp. nov. sp. isolated from sea sand.</title>
        <authorList>
            <person name="Kim J."/>
            <person name="Jeong S.E."/>
            <person name="Jung H.S."/>
            <person name="Jeon C.O."/>
        </authorList>
    </citation>
    <scope>NUCLEOTIDE SEQUENCE [LARGE SCALE GENOMIC DNA]</scope>
    <source>
        <strain evidence="4 5">DP05</strain>
    </source>
</reference>
<dbReference type="PROSITE" id="PS50404">
    <property type="entry name" value="GST_NTER"/>
    <property type="match status" value="1"/>
</dbReference>
<accession>A0A6L8W434</accession>
<dbReference type="GO" id="GO:0004364">
    <property type="term" value="F:glutathione transferase activity"/>
    <property type="evidence" value="ECO:0007669"/>
    <property type="project" value="TreeGrafter"/>
</dbReference>
<dbReference type="InterPro" id="IPR034330">
    <property type="entry name" value="GST_Zeta_C"/>
</dbReference>
<dbReference type="Pfam" id="PF13417">
    <property type="entry name" value="GST_N_3"/>
    <property type="match status" value="1"/>
</dbReference>
<dbReference type="SFLD" id="SFLDS00019">
    <property type="entry name" value="Glutathione_Transferase_(cytos"/>
    <property type="match status" value="1"/>
</dbReference>
<evidence type="ECO:0000259" key="3">
    <source>
        <dbReference type="PROSITE" id="PS50405"/>
    </source>
</evidence>
<dbReference type="InterPro" id="IPR005955">
    <property type="entry name" value="GST_Zeta"/>
</dbReference>
<dbReference type="InterPro" id="IPR036282">
    <property type="entry name" value="Glutathione-S-Trfase_C_sf"/>
</dbReference>
<dbReference type="RefSeq" id="WP_161314410.1">
    <property type="nucleotide sequence ID" value="NZ_WTUW01000001.1"/>
</dbReference>
<keyword evidence="4" id="KW-0413">Isomerase</keyword>
<dbReference type="Proteomes" id="UP000476030">
    <property type="component" value="Unassembled WGS sequence"/>
</dbReference>
<dbReference type="SUPFAM" id="SSF47616">
    <property type="entry name" value="GST C-terminal domain-like"/>
    <property type="match status" value="1"/>
</dbReference>
<protein>
    <submittedName>
        <fullName evidence="4">Maleylacetoacetate isomerase</fullName>
        <ecNumber evidence="4">5.2.1.2</ecNumber>
    </submittedName>
</protein>
<dbReference type="SFLD" id="SFLDG00358">
    <property type="entry name" value="Main_(cytGST)"/>
    <property type="match status" value="1"/>
</dbReference>
<dbReference type="CDD" id="cd03191">
    <property type="entry name" value="GST_C_Zeta"/>
    <property type="match status" value="1"/>
</dbReference>
<keyword evidence="5" id="KW-1185">Reference proteome</keyword>
<dbReference type="InterPro" id="IPR036249">
    <property type="entry name" value="Thioredoxin-like_sf"/>
</dbReference>
<evidence type="ECO:0000313" key="4">
    <source>
        <dbReference type="EMBL" id="MZR29865.1"/>
    </source>
</evidence>
<dbReference type="PANTHER" id="PTHR42673:SF4">
    <property type="entry name" value="MALEYLACETOACETATE ISOMERASE"/>
    <property type="match status" value="1"/>
</dbReference>
<evidence type="ECO:0000313" key="5">
    <source>
        <dbReference type="Proteomes" id="UP000476030"/>
    </source>
</evidence>
<organism evidence="4 5">
    <name type="scientific">Sneathiella litorea</name>
    <dbReference type="NCBI Taxonomy" id="2606216"/>
    <lineage>
        <taxon>Bacteria</taxon>
        <taxon>Pseudomonadati</taxon>
        <taxon>Pseudomonadota</taxon>
        <taxon>Alphaproteobacteria</taxon>
        <taxon>Sneathiellales</taxon>
        <taxon>Sneathiellaceae</taxon>
        <taxon>Sneathiella</taxon>
    </lineage>
</organism>
<evidence type="ECO:0000259" key="2">
    <source>
        <dbReference type="PROSITE" id="PS50404"/>
    </source>
</evidence>
<comment type="caution">
    <text evidence="4">The sequence shown here is derived from an EMBL/GenBank/DDBJ whole genome shotgun (WGS) entry which is preliminary data.</text>
</comment>
<dbReference type="Gene3D" id="3.40.30.10">
    <property type="entry name" value="Glutaredoxin"/>
    <property type="match status" value="1"/>
</dbReference>
<dbReference type="GO" id="GO:0006559">
    <property type="term" value="P:L-phenylalanine catabolic process"/>
    <property type="evidence" value="ECO:0007669"/>
    <property type="project" value="TreeGrafter"/>
</dbReference>
<dbReference type="InterPro" id="IPR010987">
    <property type="entry name" value="Glutathione-S-Trfase_C-like"/>
</dbReference>
<dbReference type="EC" id="5.2.1.2" evidence="4"/>
<dbReference type="CDD" id="cd03042">
    <property type="entry name" value="GST_N_Zeta"/>
    <property type="match status" value="1"/>
</dbReference>
<dbReference type="GO" id="GO:0005737">
    <property type="term" value="C:cytoplasm"/>
    <property type="evidence" value="ECO:0007669"/>
    <property type="project" value="InterPro"/>
</dbReference>
<dbReference type="AlphaFoldDB" id="A0A6L8W434"/>